<feature type="transmembrane region" description="Helical" evidence="5">
    <location>
        <begin position="345"/>
        <end position="368"/>
    </location>
</feature>
<sequence>MKNKYFQFVLCMGSYMFGGTVATLMSVYLPVAVPELIGAAGEPATEARLSEVSAYIGAAFLYGWVVGGLLFGVVSDRIGRMKALIFVTGLYGVATLLTAFASTWQLVVMSRFVTGMGVGGVLLVSTVYLSEVWPERTRPIALGILAVAFPLGIVGSGGLNVFFAEWRQAFWLGSIPILIALAMIGSLVESAAWESTRTDKRALSPNLLDSGHRPNLITGIVVFGSVLIGLWGIFSWLPTWIQSLLDAHQTGQQERGFIMMLLGLGGIAGGMLSGFLVKVMGNRNTLLVTFSGCLLVCLLLFLTNRQFNTLIYLETALLSLFFGLSQGTLSSFIPRLFPTLIRATATGLCFNVGRFFTATAVFFVGALVSTLGGLGNALLFFSLAFFVALVATYLSRDATSYGIS</sequence>
<keyword evidence="3 5" id="KW-1133">Transmembrane helix</keyword>
<proteinExistence type="predicted"/>
<dbReference type="GO" id="GO:0046943">
    <property type="term" value="F:carboxylic acid transmembrane transporter activity"/>
    <property type="evidence" value="ECO:0007669"/>
    <property type="project" value="TreeGrafter"/>
</dbReference>
<feature type="transmembrane region" description="Helical" evidence="5">
    <location>
        <begin position="257"/>
        <end position="277"/>
    </location>
</feature>
<feature type="transmembrane region" description="Helical" evidence="5">
    <location>
        <begin position="214"/>
        <end position="237"/>
    </location>
</feature>
<dbReference type="InterPro" id="IPR036259">
    <property type="entry name" value="MFS_trans_sf"/>
</dbReference>
<dbReference type="EMBL" id="JACHGF010000001">
    <property type="protein sequence ID" value="MBB5282093.1"/>
    <property type="molecule type" value="Genomic_DNA"/>
</dbReference>
<comment type="caution">
    <text evidence="7">The sequence shown here is derived from an EMBL/GenBank/DDBJ whole genome shotgun (WGS) entry which is preliminary data.</text>
</comment>
<feature type="transmembrane region" description="Helical" evidence="5">
    <location>
        <begin position="169"/>
        <end position="193"/>
    </location>
</feature>
<evidence type="ECO:0000313" key="8">
    <source>
        <dbReference type="Proteomes" id="UP000557307"/>
    </source>
</evidence>
<evidence type="ECO:0000259" key="6">
    <source>
        <dbReference type="PROSITE" id="PS50850"/>
    </source>
</evidence>
<comment type="subcellular location">
    <subcellularLocation>
        <location evidence="1">Membrane</location>
        <topology evidence="1">Multi-pass membrane protein</topology>
    </subcellularLocation>
</comment>
<dbReference type="InterPro" id="IPR020846">
    <property type="entry name" value="MFS_dom"/>
</dbReference>
<evidence type="ECO:0000256" key="1">
    <source>
        <dbReference type="ARBA" id="ARBA00004141"/>
    </source>
</evidence>
<reference evidence="7 8" key="1">
    <citation type="submission" date="2020-08" db="EMBL/GenBank/DDBJ databases">
        <title>Genomic Encyclopedia of Type Strains, Phase IV (KMG-IV): sequencing the most valuable type-strain genomes for metagenomic binning, comparative biology and taxonomic classification.</title>
        <authorList>
            <person name="Goeker M."/>
        </authorList>
    </citation>
    <scope>NUCLEOTIDE SEQUENCE [LARGE SCALE GENOMIC DNA]</scope>
    <source>
        <strain evidence="7 8">DSM 105074</strain>
    </source>
</reference>
<keyword evidence="8" id="KW-1185">Reference proteome</keyword>
<evidence type="ECO:0000256" key="4">
    <source>
        <dbReference type="ARBA" id="ARBA00023136"/>
    </source>
</evidence>
<evidence type="ECO:0000256" key="5">
    <source>
        <dbReference type="SAM" id="Phobius"/>
    </source>
</evidence>
<keyword evidence="4 5" id="KW-0472">Membrane</keyword>
<accession>A0A840TLJ3</accession>
<dbReference type="PROSITE" id="PS50850">
    <property type="entry name" value="MFS"/>
    <property type="match status" value="1"/>
</dbReference>
<feature type="transmembrane region" description="Helical" evidence="5">
    <location>
        <begin position="52"/>
        <end position="71"/>
    </location>
</feature>
<feature type="transmembrane region" description="Helical" evidence="5">
    <location>
        <begin position="374"/>
        <end position="394"/>
    </location>
</feature>
<dbReference type="RefSeq" id="WP_184169613.1">
    <property type="nucleotide sequence ID" value="NZ_JACHGF010000001.1"/>
</dbReference>
<feature type="transmembrane region" description="Helical" evidence="5">
    <location>
        <begin position="83"/>
        <end position="102"/>
    </location>
</feature>
<dbReference type="GO" id="GO:0005886">
    <property type="term" value="C:plasma membrane"/>
    <property type="evidence" value="ECO:0007669"/>
    <property type="project" value="TreeGrafter"/>
</dbReference>
<dbReference type="InterPro" id="IPR005829">
    <property type="entry name" value="Sugar_transporter_CS"/>
</dbReference>
<feature type="transmembrane region" description="Helical" evidence="5">
    <location>
        <begin position="12"/>
        <end position="32"/>
    </location>
</feature>
<evidence type="ECO:0000256" key="2">
    <source>
        <dbReference type="ARBA" id="ARBA00022692"/>
    </source>
</evidence>
<evidence type="ECO:0000256" key="3">
    <source>
        <dbReference type="ARBA" id="ARBA00022989"/>
    </source>
</evidence>
<dbReference type="PANTHER" id="PTHR23508">
    <property type="entry name" value="CARBOXYLIC ACID TRANSPORTER PROTEIN HOMOLOG"/>
    <property type="match status" value="1"/>
</dbReference>
<dbReference type="InterPro" id="IPR011701">
    <property type="entry name" value="MFS"/>
</dbReference>
<feature type="transmembrane region" description="Helical" evidence="5">
    <location>
        <begin position="141"/>
        <end position="163"/>
    </location>
</feature>
<dbReference type="PROSITE" id="PS00217">
    <property type="entry name" value="SUGAR_TRANSPORT_2"/>
    <property type="match status" value="1"/>
</dbReference>
<dbReference type="Gene3D" id="1.20.1250.20">
    <property type="entry name" value="MFS general substrate transporter like domains"/>
    <property type="match status" value="2"/>
</dbReference>
<dbReference type="Pfam" id="PF07690">
    <property type="entry name" value="MFS_1"/>
    <property type="match status" value="1"/>
</dbReference>
<dbReference type="SUPFAM" id="SSF103473">
    <property type="entry name" value="MFS general substrate transporter"/>
    <property type="match status" value="1"/>
</dbReference>
<feature type="transmembrane region" description="Helical" evidence="5">
    <location>
        <begin position="309"/>
        <end position="333"/>
    </location>
</feature>
<dbReference type="PANTHER" id="PTHR23508:SF10">
    <property type="entry name" value="CARBOXYLIC ACID TRANSPORTER PROTEIN HOMOLOG"/>
    <property type="match status" value="1"/>
</dbReference>
<keyword evidence="2 5" id="KW-0812">Transmembrane</keyword>
<gene>
    <name evidence="7" type="ORF">HNQ92_000214</name>
</gene>
<feature type="transmembrane region" description="Helical" evidence="5">
    <location>
        <begin position="108"/>
        <end position="129"/>
    </location>
</feature>
<feature type="transmembrane region" description="Helical" evidence="5">
    <location>
        <begin position="284"/>
        <end position="303"/>
    </location>
</feature>
<dbReference type="AlphaFoldDB" id="A0A840TLJ3"/>
<feature type="domain" description="Major facilitator superfamily (MFS) profile" evidence="6">
    <location>
        <begin position="6"/>
        <end position="400"/>
    </location>
</feature>
<protein>
    <submittedName>
        <fullName evidence="7">MFS family permease</fullName>
    </submittedName>
</protein>
<name>A0A840TLJ3_9BACT</name>
<organism evidence="7 8">
    <name type="scientific">Rhabdobacter roseus</name>
    <dbReference type="NCBI Taxonomy" id="1655419"/>
    <lineage>
        <taxon>Bacteria</taxon>
        <taxon>Pseudomonadati</taxon>
        <taxon>Bacteroidota</taxon>
        <taxon>Cytophagia</taxon>
        <taxon>Cytophagales</taxon>
        <taxon>Cytophagaceae</taxon>
        <taxon>Rhabdobacter</taxon>
    </lineage>
</organism>
<dbReference type="Proteomes" id="UP000557307">
    <property type="component" value="Unassembled WGS sequence"/>
</dbReference>
<evidence type="ECO:0000313" key="7">
    <source>
        <dbReference type="EMBL" id="MBB5282093.1"/>
    </source>
</evidence>